<reference evidence="3" key="1">
    <citation type="submission" date="2021-01" db="EMBL/GenBank/DDBJ databases">
        <title>Caligus Genome Assembly.</title>
        <authorList>
            <person name="Gallardo-Escarate C."/>
        </authorList>
    </citation>
    <scope>NUCLEOTIDE SEQUENCE [LARGE SCALE GENOMIC DNA]</scope>
</reference>
<dbReference type="PANTHER" id="PTHR47219:SF13">
    <property type="entry name" value="RUN AND TBC1 DOMAIN-CONTAINING PROTEIN 3"/>
    <property type="match status" value="1"/>
</dbReference>
<keyword evidence="3" id="KW-1185">Reference proteome</keyword>
<dbReference type="PANTHER" id="PTHR47219">
    <property type="entry name" value="RAB GTPASE-ACTIVATING PROTEIN 1-LIKE"/>
    <property type="match status" value="1"/>
</dbReference>
<name>A0A7T8GYU5_CALRO</name>
<dbReference type="Proteomes" id="UP000595437">
    <property type="component" value="Chromosome 9"/>
</dbReference>
<evidence type="ECO:0000313" key="3">
    <source>
        <dbReference type="Proteomes" id="UP000595437"/>
    </source>
</evidence>
<dbReference type="EMBL" id="CP045898">
    <property type="protein sequence ID" value="QQP40323.1"/>
    <property type="molecule type" value="Genomic_DNA"/>
</dbReference>
<dbReference type="Gene3D" id="1.10.472.80">
    <property type="entry name" value="Ypt/Rab-GAP domain of gyp1p, domain 3"/>
    <property type="match status" value="1"/>
</dbReference>
<proteinExistence type="predicted"/>
<dbReference type="GO" id="GO:0005096">
    <property type="term" value="F:GTPase activator activity"/>
    <property type="evidence" value="ECO:0007669"/>
    <property type="project" value="TreeGrafter"/>
</dbReference>
<evidence type="ECO:0000259" key="1">
    <source>
        <dbReference type="PROSITE" id="PS50086"/>
    </source>
</evidence>
<dbReference type="InterPro" id="IPR050302">
    <property type="entry name" value="Rab_GAP_TBC_domain"/>
</dbReference>
<dbReference type="Pfam" id="PF00566">
    <property type="entry name" value="RabGAP-TBC"/>
    <property type="match status" value="1"/>
</dbReference>
<dbReference type="GO" id="GO:0031267">
    <property type="term" value="F:small GTPase binding"/>
    <property type="evidence" value="ECO:0007669"/>
    <property type="project" value="TreeGrafter"/>
</dbReference>
<dbReference type="SUPFAM" id="SSF47923">
    <property type="entry name" value="Ypt/Rab-GAP domain of gyp1p"/>
    <property type="match status" value="2"/>
</dbReference>
<dbReference type="InterPro" id="IPR000195">
    <property type="entry name" value="Rab-GAP-TBC_dom"/>
</dbReference>
<dbReference type="OrthoDB" id="294251at2759"/>
<gene>
    <name evidence="2" type="ORF">FKW44_014326</name>
</gene>
<organism evidence="2 3">
    <name type="scientific">Caligus rogercresseyi</name>
    <name type="common">Sea louse</name>
    <dbReference type="NCBI Taxonomy" id="217165"/>
    <lineage>
        <taxon>Eukaryota</taxon>
        <taxon>Metazoa</taxon>
        <taxon>Ecdysozoa</taxon>
        <taxon>Arthropoda</taxon>
        <taxon>Crustacea</taxon>
        <taxon>Multicrustacea</taxon>
        <taxon>Hexanauplia</taxon>
        <taxon>Copepoda</taxon>
        <taxon>Siphonostomatoida</taxon>
        <taxon>Caligidae</taxon>
        <taxon>Caligus</taxon>
    </lineage>
</organism>
<dbReference type="AlphaFoldDB" id="A0A7T8GYU5"/>
<accession>A0A7T8GYU5</accession>
<protein>
    <submittedName>
        <fullName evidence="2">Small G protein signaling modulator 3 -like protein</fullName>
    </submittedName>
</protein>
<feature type="domain" description="Rab-GAP TBC" evidence="1">
    <location>
        <begin position="1"/>
        <end position="79"/>
    </location>
</feature>
<feature type="non-terminal residue" evidence="2">
    <location>
        <position position="85"/>
    </location>
</feature>
<evidence type="ECO:0000313" key="2">
    <source>
        <dbReference type="EMBL" id="QQP40323.1"/>
    </source>
</evidence>
<dbReference type="InterPro" id="IPR035969">
    <property type="entry name" value="Rab-GAP_TBC_sf"/>
</dbReference>
<dbReference type="PROSITE" id="PS50086">
    <property type="entry name" value="TBC_RABGAP"/>
    <property type="match status" value="1"/>
</dbReference>
<sequence length="85" mass="9872">MEEEDTFWMMTSVIEDLLPASYFSPSLIGVQADQLLDELLNIHDIELALITLNWFLTLFSSVLHVKIILRIWDTLLFDGSKILFQ</sequence>